<dbReference type="InterPro" id="IPR003265">
    <property type="entry name" value="HhH-GPD_domain"/>
</dbReference>
<dbReference type="SUPFAM" id="SSF48150">
    <property type="entry name" value="DNA-glycosylase"/>
    <property type="match status" value="1"/>
</dbReference>
<feature type="compositionally biased region" description="Low complexity" evidence="9">
    <location>
        <begin position="12"/>
        <end position="30"/>
    </location>
</feature>
<protein>
    <recommendedName>
        <fullName evidence="8">Endonuclease III homolog</fullName>
        <ecNumber evidence="8">3.2.2.-</ecNumber>
        <ecNumber evidence="8">4.2.99.18</ecNumber>
    </recommendedName>
    <alternativeName>
        <fullName evidence="8">Bifunctional DNA N-glycosylase/DNA-(apurinic or apyrimidinic site) lyase</fullName>
        <shortName evidence="8">DNA glycosylase/AP lyase</shortName>
    </alternativeName>
</protein>
<dbReference type="Gene3D" id="1.10.1670.10">
    <property type="entry name" value="Helix-hairpin-Helix base-excision DNA repair enzymes (C-terminal)"/>
    <property type="match status" value="1"/>
</dbReference>
<dbReference type="GO" id="GO:0006285">
    <property type="term" value="P:base-excision repair, AP site formation"/>
    <property type="evidence" value="ECO:0007669"/>
    <property type="project" value="UniProtKB-UniRule"/>
</dbReference>
<dbReference type="EC" id="4.2.99.18" evidence="8"/>
<evidence type="ECO:0000313" key="11">
    <source>
        <dbReference type="EMBL" id="KAJ4376221.1"/>
    </source>
</evidence>
<keyword evidence="2 8" id="KW-0227">DNA damage</keyword>
<dbReference type="Proteomes" id="UP001140560">
    <property type="component" value="Unassembled WGS sequence"/>
</dbReference>
<dbReference type="PROSITE" id="PS01155">
    <property type="entry name" value="ENDONUCLEASE_III_2"/>
    <property type="match status" value="1"/>
</dbReference>
<comment type="caution">
    <text evidence="8">Lacks conserved residue(s) required for the propagation of feature annotation.</text>
</comment>
<evidence type="ECO:0000256" key="6">
    <source>
        <dbReference type="ARBA" id="ARBA00023295"/>
    </source>
</evidence>
<dbReference type="InterPro" id="IPR030841">
    <property type="entry name" value="NTH1"/>
</dbReference>
<feature type="compositionally biased region" description="Basic residues" evidence="9">
    <location>
        <begin position="106"/>
        <end position="121"/>
    </location>
</feature>
<evidence type="ECO:0000256" key="5">
    <source>
        <dbReference type="ARBA" id="ARBA00023239"/>
    </source>
</evidence>
<feature type="domain" description="HhH-GPD" evidence="10">
    <location>
        <begin position="182"/>
        <end position="333"/>
    </location>
</feature>
<evidence type="ECO:0000256" key="1">
    <source>
        <dbReference type="ARBA" id="ARBA00008343"/>
    </source>
</evidence>
<evidence type="ECO:0000256" key="9">
    <source>
        <dbReference type="SAM" id="MobiDB-lite"/>
    </source>
</evidence>
<dbReference type="CDD" id="cd00056">
    <property type="entry name" value="ENDO3c"/>
    <property type="match status" value="1"/>
</dbReference>
<dbReference type="Pfam" id="PF00633">
    <property type="entry name" value="HHH"/>
    <property type="match status" value="1"/>
</dbReference>
<dbReference type="FunFam" id="1.10.340.30:FF:000014">
    <property type="entry name" value="Endonuclease III homolog"/>
    <property type="match status" value="1"/>
</dbReference>
<feature type="compositionally biased region" description="Polar residues" evidence="9">
    <location>
        <begin position="52"/>
        <end position="65"/>
    </location>
</feature>
<dbReference type="GO" id="GO:0000703">
    <property type="term" value="F:oxidized pyrimidine nucleobase lesion DNA N-glycosylase activity"/>
    <property type="evidence" value="ECO:0007669"/>
    <property type="project" value="UniProtKB-UniRule"/>
</dbReference>
<dbReference type="GO" id="GO:0003677">
    <property type="term" value="F:DNA binding"/>
    <property type="evidence" value="ECO:0007669"/>
    <property type="project" value="UniProtKB-UniRule"/>
</dbReference>
<dbReference type="SMART" id="SM00478">
    <property type="entry name" value="ENDO3c"/>
    <property type="match status" value="1"/>
</dbReference>
<dbReference type="EC" id="3.2.2.-" evidence="8"/>
<keyword evidence="8" id="KW-0496">Mitochondrion</keyword>
<evidence type="ECO:0000256" key="8">
    <source>
        <dbReference type="HAMAP-Rule" id="MF_03183"/>
    </source>
</evidence>
<comment type="function">
    <text evidence="8">Bifunctional DNA N-glycosylase with associated apurinic/apyrimidinic (AP) lyase function that catalyzes the first step in base excision repair (BER), the primary repair pathway for the repair of oxidative DNA damage. The DNA N-glycosylase activity releases the damaged DNA base from DNA by cleaving the N-glycosidic bond, leaving an AP site. The AP lyase activity cleaves the phosphodiester bond 3' to the AP site by a beta-elimination. Primarily recognizes and repairs oxidative base damage of pyrimidines.</text>
</comment>
<keyword evidence="5 8" id="KW-0456">Lyase</keyword>
<dbReference type="InterPro" id="IPR011257">
    <property type="entry name" value="DNA_glycosylase"/>
</dbReference>
<dbReference type="FunFam" id="1.10.1670.10:FF:000003">
    <property type="entry name" value="Endonuclease III homolog"/>
    <property type="match status" value="1"/>
</dbReference>
<dbReference type="PANTHER" id="PTHR43286">
    <property type="entry name" value="ENDONUCLEASE III-LIKE PROTEIN 1"/>
    <property type="match status" value="1"/>
</dbReference>
<dbReference type="InterPro" id="IPR023170">
    <property type="entry name" value="HhH_base_excis_C"/>
</dbReference>
<evidence type="ECO:0000256" key="7">
    <source>
        <dbReference type="ARBA" id="ARBA00044632"/>
    </source>
</evidence>
<dbReference type="GO" id="GO:0140078">
    <property type="term" value="F:class I DNA-(apurinic or apyrimidinic site) endonuclease activity"/>
    <property type="evidence" value="ECO:0007669"/>
    <property type="project" value="UniProtKB-EC"/>
</dbReference>
<sequence>MRTSRISRDTSRILAASRTQRTLRQTRTAANITTRPELIESRASDDTENGENDVSGSELSSVPTESDSDDEVRKISRKRKRGQETPIVLKHEAQEVSIATIASPKKATKPKKARRTPAKKIKASDGSIKVEPPSNWQEIYALTREMRNETVAPVDTMGCESLADRTRTPRDQRFQTLVALMLSSQTKDTVTAVAMKGMQERMPGGFNLESVLALEPPALNAFINKVGFHNLKTKYIKQTAEILRDKWNSEIPDTIEGLTSLPGVGPKMAYLTLSAAWGRDEGIGVDVHVHRITNLWGWHKTQQPEQTRAALESWLPKDKWHDINNLLVGFGQTICLPVGRKCGNCKLADRGLCPSAVVAKNTKIKKEEATVKVEAPGGESIVHEQSLVAEVDDVKAEDVEGGMLDIEDIGKAPRVRTPRKAQ</sequence>
<dbReference type="OrthoDB" id="2099276at2759"/>
<evidence type="ECO:0000259" key="10">
    <source>
        <dbReference type="SMART" id="SM00478"/>
    </source>
</evidence>
<comment type="subcellular location">
    <subcellularLocation>
        <location evidence="8">Nucleus</location>
    </subcellularLocation>
    <subcellularLocation>
        <location evidence="8">Mitochondrion</location>
    </subcellularLocation>
</comment>
<dbReference type="GO" id="GO:0005634">
    <property type="term" value="C:nucleus"/>
    <property type="evidence" value="ECO:0007669"/>
    <property type="project" value="UniProtKB-SubCell"/>
</dbReference>
<keyword evidence="12" id="KW-1185">Reference proteome</keyword>
<organism evidence="11 12">
    <name type="scientific">Neocucurbitaria cava</name>
    <dbReference type="NCBI Taxonomy" id="798079"/>
    <lineage>
        <taxon>Eukaryota</taxon>
        <taxon>Fungi</taxon>
        <taxon>Dikarya</taxon>
        <taxon>Ascomycota</taxon>
        <taxon>Pezizomycotina</taxon>
        <taxon>Dothideomycetes</taxon>
        <taxon>Pleosporomycetidae</taxon>
        <taxon>Pleosporales</taxon>
        <taxon>Pleosporineae</taxon>
        <taxon>Cucurbitariaceae</taxon>
        <taxon>Neocucurbitaria</taxon>
    </lineage>
</organism>
<reference evidence="11" key="1">
    <citation type="submission" date="2022-10" db="EMBL/GenBank/DDBJ databases">
        <title>Tapping the CABI collections for fungal endophytes: first genome assemblies for Collariella, Neodidymelliopsis, Ascochyta clinopodiicola, Didymella pomorum, Didymosphaeria variabile, Neocosmospora piperis and Neocucurbitaria cava.</title>
        <authorList>
            <person name="Hill R."/>
        </authorList>
    </citation>
    <scope>NUCLEOTIDE SEQUENCE</scope>
    <source>
        <strain evidence="11">IMI 356814</strain>
    </source>
</reference>
<dbReference type="PANTHER" id="PTHR43286:SF1">
    <property type="entry name" value="ENDONUCLEASE III-LIKE PROTEIN 1"/>
    <property type="match status" value="1"/>
</dbReference>
<evidence type="ECO:0000256" key="2">
    <source>
        <dbReference type="ARBA" id="ARBA00022763"/>
    </source>
</evidence>
<gene>
    <name evidence="11" type="primary">NTH1_2</name>
    <name evidence="8" type="synonym">NTH1</name>
    <name evidence="11" type="ORF">N0V83_001504</name>
</gene>
<evidence type="ECO:0000313" key="12">
    <source>
        <dbReference type="Proteomes" id="UP001140560"/>
    </source>
</evidence>
<dbReference type="InterPro" id="IPR000445">
    <property type="entry name" value="HhH_motif"/>
</dbReference>
<keyword evidence="4 8" id="KW-0234">DNA repair</keyword>
<evidence type="ECO:0000256" key="4">
    <source>
        <dbReference type="ARBA" id="ARBA00023204"/>
    </source>
</evidence>
<dbReference type="Pfam" id="PF00730">
    <property type="entry name" value="HhH-GPD"/>
    <property type="match status" value="1"/>
</dbReference>
<keyword evidence="6 8" id="KW-0326">Glycosidase</keyword>
<evidence type="ECO:0000256" key="3">
    <source>
        <dbReference type="ARBA" id="ARBA00022801"/>
    </source>
</evidence>
<comment type="catalytic activity">
    <reaction evidence="7 8">
        <text>2'-deoxyribonucleotide-(2'-deoxyribose 5'-phosphate)-2'-deoxyribonucleotide-DNA = a 3'-end 2'-deoxyribonucleotide-(2,3-dehydro-2,3-deoxyribose 5'-phosphate)-DNA + a 5'-end 5'-phospho-2'-deoxyribonucleoside-DNA + H(+)</text>
        <dbReference type="Rhea" id="RHEA:66592"/>
        <dbReference type="Rhea" id="RHEA-COMP:13180"/>
        <dbReference type="Rhea" id="RHEA-COMP:16897"/>
        <dbReference type="Rhea" id="RHEA-COMP:17067"/>
        <dbReference type="ChEBI" id="CHEBI:15378"/>
        <dbReference type="ChEBI" id="CHEBI:136412"/>
        <dbReference type="ChEBI" id="CHEBI:157695"/>
        <dbReference type="ChEBI" id="CHEBI:167181"/>
        <dbReference type="EC" id="4.2.99.18"/>
    </reaction>
</comment>
<dbReference type="HAMAP" id="MF_03183">
    <property type="entry name" value="Endonuclease_III_Nth"/>
    <property type="match status" value="1"/>
</dbReference>
<feature type="compositionally biased region" description="Basic and acidic residues" evidence="9">
    <location>
        <begin position="1"/>
        <end position="11"/>
    </location>
</feature>
<dbReference type="AlphaFoldDB" id="A0A9W9CQG9"/>
<name>A0A9W9CQG9_9PLEO</name>
<dbReference type="GO" id="GO:0005739">
    <property type="term" value="C:mitochondrion"/>
    <property type="evidence" value="ECO:0007669"/>
    <property type="project" value="UniProtKB-SubCell"/>
</dbReference>
<keyword evidence="8" id="KW-0539">Nucleus</keyword>
<accession>A0A9W9CQG9</accession>
<dbReference type="InterPro" id="IPR004036">
    <property type="entry name" value="Endonuclease-III-like_CS2"/>
</dbReference>
<dbReference type="GO" id="GO:0006289">
    <property type="term" value="P:nucleotide-excision repair"/>
    <property type="evidence" value="ECO:0007669"/>
    <property type="project" value="TreeGrafter"/>
</dbReference>
<proteinExistence type="inferred from homology"/>
<dbReference type="EMBL" id="JAPEUY010000002">
    <property type="protein sequence ID" value="KAJ4376221.1"/>
    <property type="molecule type" value="Genomic_DNA"/>
</dbReference>
<comment type="caution">
    <text evidence="11">The sequence shown here is derived from an EMBL/GenBank/DDBJ whole genome shotgun (WGS) entry which is preliminary data.</text>
</comment>
<feature type="region of interest" description="Disordered" evidence="9">
    <location>
        <begin position="1"/>
        <end position="129"/>
    </location>
</feature>
<dbReference type="Gene3D" id="1.10.340.30">
    <property type="entry name" value="Hypothetical protein, domain 2"/>
    <property type="match status" value="1"/>
</dbReference>
<comment type="similarity">
    <text evidence="1 8">Belongs to the Nth/MutY family.</text>
</comment>
<keyword evidence="3 8" id="KW-0378">Hydrolase</keyword>